<evidence type="ECO:0000256" key="1">
    <source>
        <dbReference type="SAM" id="Coils"/>
    </source>
</evidence>
<evidence type="ECO:0000313" key="2">
    <source>
        <dbReference type="EMBL" id="EAL63160.1"/>
    </source>
</evidence>
<name>Q54IQ4_DICDI</name>
<accession>Q54IQ4</accession>
<sequence>MISQVLKFKGIVYKVQISELRIKISRDLLMELIFEKLMENAKLNKELELLKNEIHEIKNSLK</sequence>
<keyword evidence="1" id="KW-0175">Coiled coil</keyword>
<dbReference type="InParanoid" id="Q54IQ4"/>
<comment type="caution">
    <text evidence="2">The sequence shown here is derived from an EMBL/GenBank/DDBJ whole genome shotgun (WGS) entry which is preliminary data.</text>
</comment>
<keyword evidence="3" id="KW-1185">Reference proteome</keyword>
<dbReference type="RefSeq" id="XP_636660.1">
    <property type="nucleotide sequence ID" value="XM_631568.1"/>
</dbReference>
<dbReference type="EMBL" id="AAFI02000117">
    <property type="protein sequence ID" value="EAL63160.1"/>
    <property type="molecule type" value="Genomic_DNA"/>
</dbReference>
<evidence type="ECO:0000313" key="3">
    <source>
        <dbReference type="Proteomes" id="UP000002195"/>
    </source>
</evidence>
<protein>
    <submittedName>
        <fullName evidence="2">Uncharacterized protein</fullName>
    </submittedName>
</protein>
<dbReference type="KEGG" id="ddi:DDB_G0288601"/>
<dbReference type="AlphaFoldDB" id="Q54IQ4"/>
<reference evidence="2 3" key="1">
    <citation type="journal article" date="2005" name="Nature">
        <title>The genome of the social amoeba Dictyostelium discoideum.</title>
        <authorList>
            <consortium name="The Dictyostelium discoideum Sequencing Consortium"/>
            <person name="Eichinger L."/>
            <person name="Pachebat J.A."/>
            <person name="Glockner G."/>
            <person name="Rajandream M.A."/>
            <person name="Sucgang R."/>
            <person name="Berriman M."/>
            <person name="Song J."/>
            <person name="Olsen R."/>
            <person name="Szafranski K."/>
            <person name="Xu Q."/>
            <person name="Tunggal B."/>
            <person name="Kummerfeld S."/>
            <person name="Madera M."/>
            <person name="Konfortov B.A."/>
            <person name="Rivero F."/>
            <person name="Bankier A.T."/>
            <person name="Lehmann R."/>
            <person name="Hamlin N."/>
            <person name="Davies R."/>
            <person name="Gaudet P."/>
            <person name="Fey P."/>
            <person name="Pilcher K."/>
            <person name="Chen G."/>
            <person name="Saunders D."/>
            <person name="Sodergren E."/>
            <person name="Davis P."/>
            <person name="Kerhornou A."/>
            <person name="Nie X."/>
            <person name="Hall N."/>
            <person name="Anjard C."/>
            <person name="Hemphill L."/>
            <person name="Bason N."/>
            <person name="Farbrother P."/>
            <person name="Desany B."/>
            <person name="Just E."/>
            <person name="Morio T."/>
            <person name="Rost R."/>
            <person name="Churcher C."/>
            <person name="Cooper J."/>
            <person name="Haydock S."/>
            <person name="van Driessche N."/>
            <person name="Cronin A."/>
            <person name="Goodhead I."/>
            <person name="Muzny D."/>
            <person name="Mourier T."/>
            <person name="Pain A."/>
            <person name="Lu M."/>
            <person name="Harper D."/>
            <person name="Lindsay R."/>
            <person name="Hauser H."/>
            <person name="James K."/>
            <person name="Quiles M."/>
            <person name="Madan Babu M."/>
            <person name="Saito T."/>
            <person name="Buchrieser C."/>
            <person name="Wardroper A."/>
            <person name="Felder M."/>
            <person name="Thangavelu M."/>
            <person name="Johnson D."/>
            <person name="Knights A."/>
            <person name="Loulseged H."/>
            <person name="Mungall K."/>
            <person name="Oliver K."/>
            <person name="Price C."/>
            <person name="Quail M.A."/>
            <person name="Urushihara H."/>
            <person name="Hernandez J."/>
            <person name="Rabbinowitsch E."/>
            <person name="Steffen D."/>
            <person name="Sanders M."/>
            <person name="Ma J."/>
            <person name="Kohara Y."/>
            <person name="Sharp S."/>
            <person name="Simmonds M."/>
            <person name="Spiegler S."/>
            <person name="Tivey A."/>
            <person name="Sugano S."/>
            <person name="White B."/>
            <person name="Walker D."/>
            <person name="Woodward J."/>
            <person name="Winckler T."/>
            <person name="Tanaka Y."/>
            <person name="Shaulsky G."/>
            <person name="Schleicher M."/>
            <person name="Weinstock G."/>
            <person name="Rosenthal A."/>
            <person name="Cox E.C."/>
            <person name="Chisholm R.L."/>
            <person name="Gibbs R."/>
            <person name="Loomis W.F."/>
            <person name="Platzer M."/>
            <person name="Kay R.R."/>
            <person name="Williams J."/>
            <person name="Dear P.H."/>
            <person name="Noegel A.A."/>
            <person name="Barrell B."/>
            <person name="Kuspa A."/>
        </authorList>
    </citation>
    <scope>NUCLEOTIDE SEQUENCE [LARGE SCALE GENOMIC DNA]</scope>
    <source>
        <strain evidence="2 3">AX4</strain>
    </source>
</reference>
<gene>
    <name evidence="2" type="ORF">DDB_G0288601</name>
</gene>
<dbReference type="HOGENOM" id="CLU_2908778_0_0_1"/>
<feature type="coiled-coil region" evidence="1">
    <location>
        <begin position="33"/>
        <end position="60"/>
    </location>
</feature>
<proteinExistence type="predicted"/>
<dbReference type="Proteomes" id="UP000002195">
    <property type="component" value="Unassembled WGS sequence"/>
</dbReference>
<dbReference type="SMR" id="Q54IQ4"/>
<dbReference type="PaxDb" id="44689-DDB0188521"/>
<dbReference type="GeneID" id="8626706"/>
<organism evidence="2 3">
    <name type="scientific">Dictyostelium discoideum</name>
    <name type="common">Social amoeba</name>
    <dbReference type="NCBI Taxonomy" id="44689"/>
    <lineage>
        <taxon>Eukaryota</taxon>
        <taxon>Amoebozoa</taxon>
        <taxon>Evosea</taxon>
        <taxon>Eumycetozoa</taxon>
        <taxon>Dictyostelia</taxon>
        <taxon>Dictyosteliales</taxon>
        <taxon>Dictyosteliaceae</taxon>
        <taxon>Dictyostelium</taxon>
    </lineage>
</organism>